<dbReference type="InterPro" id="IPR050827">
    <property type="entry name" value="CRP1_MDG1_kinase"/>
</dbReference>
<dbReference type="Proteomes" id="UP000054266">
    <property type="component" value="Unassembled WGS sequence"/>
</dbReference>
<dbReference type="Pfam" id="PF16561">
    <property type="entry name" value="AMPK1_CBM"/>
    <property type="match status" value="1"/>
</dbReference>
<feature type="region of interest" description="Disordered" evidence="4">
    <location>
        <begin position="325"/>
        <end position="371"/>
    </location>
</feature>
<proteinExistence type="inferred from homology"/>
<dbReference type="SMART" id="SM01010">
    <property type="entry name" value="AMPKBI"/>
    <property type="match status" value="1"/>
</dbReference>
<dbReference type="GO" id="GO:0019901">
    <property type="term" value="F:protein kinase binding"/>
    <property type="evidence" value="ECO:0007669"/>
    <property type="project" value="TreeGrafter"/>
</dbReference>
<dbReference type="FunFam" id="2.60.40.10:FF:000562">
    <property type="entry name" value="Snf1 kinase complex beta-subunit Gal83"/>
    <property type="match status" value="1"/>
</dbReference>
<name>A0A0D2GKR3_9EURO</name>
<dbReference type="InterPro" id="IPR006828">
    <property type="entry name" value="ASC_dom"/>
</dbReference>
<dbReference type="InterPro" id="IPR014756">
    <property type="entry name" value="Ig_E-set"/>
</dbReference>
<evidence type="ECO:0000313" key="6">
    <source>
        <dbReference type="EMBL" id="KIW72974.1"/>
    </source>
</evidence>
<feature type="region of interest" description="Disordered" evidence="4">
    <location>
        <begin position="200"/>
        <end position="231"/>
    </location>
</feature>
<evidence type="ECO:0000313" key="7">
    <source>
        <dbReference type="Proteomes" id="UP000054266"/>
    </source>
</evidence>
<evidence type="ECO:0000259" key="5">
    <source>
        <dbReference type="SMART" id="SM01010"/>
    </source>
</evidence>
<accession>A0A0D2GKR3</accession>
<keyword evidence="3" id="KW-0963">Cytoplasm</keyword>
<dbReference type="GO" id="GO:0031588">
    <property type="term" value="C:nucleotide-activated protein kinase complex"/>
    <property type="evidence" value="ECO:0007669"/>
    <property type="project" value="TreeGrafter"/>
</dbReference>
<feature type="region of interest" description="Disordered" evidence="4">
    <location>
        <begin position="53"/>
        <end position="154"/>
    </location>
</feature>
<keyword evidence="7" id="KW-1185">Reference proteome</keyword>
<sequence>MGNQQSAEDKKSSSSRSGTPQADKDRKINRRISIQALSQGRGALVDAAATKDTAVAQTTSQHLEKPQLQQYLQAASPDSVKSGRVERSSSRTSKEKKNELEYRPKPQPPAQQPLAAPQPATPLDVPMSKSKQDEDRFDERPIAHSQPYDDRRYAPVAQLRPPRLPLPIADVAIPDSPALLPVDKSSDADVPLFESDGPLAIAEPHTKRRSSMLSTDTQSEDEVGDELQPYAVQSTTQTTPTVIEWNQGGNKVYVTGTFANWEKKYRLHPRKDGPGMFTTINLPSGTHHLKFVVDGEMVTNSELPTAVDFNNFLVNYIEIAPEDISKPRRESAQPGTRSTALLAPEEQSEQATSGQQTPEDSGFTDPQLEEIPAGDWRQLIPPYLVDIDLDEDEPKYKAASACISEFGHPPALPLFLSRSILNGILPVKDDNSVLTLPNHTVLNHLMTSSVKNGVLATSVTTRYKKKYVTTISFKPVPKAIQIDQQQQQ</sequence>
<comment type="subcellular location">
    <subcellularLocation>
        <location evidence="1">Cytoplasm</location>
    </subcellularLocation>
</comment>
<reference evidence="6 7" key="1">
    <citation type="submission" date="2015-01" db="EMBL/GenBank/DDBJ databases">
        <title>The Genome Sequence of Capronia semiimmersa CBS27337.</title>
        <authorList>
            <consortium name="The Broad Institute Genomics Platform"/>
            <person name="Cuomo C."/>
            <person name="de Hoog S."/>
            <person name="Gorbushina A."/>
            <person name="Stielow B."/>
            <person name="Teixiera M."/>
            <person name="Abouelleil A."/>
            <person name="Chapman S.B."/>
            <person name="Priest M."/>
            <person name="Young S.K."/>
            <person name="Wortman J."/>
            <person name="Nusbaum C."/>
            <person name="Birren B."/>
        </authorList>
    </citation>
    <scope>NUCLEOTIDE SEQUENCE [LARGE SCALE GENOMIC DNA]</scope>
    <source>
        <strain evidence="6 7">CBS 27337</strain>
    </source>
</reference>
<evidence type="ECO:0000256" key="4">
    <source>
        <dbReference type="SAM" id="MobiDB-lite"/>
    </source>
</evidence>
<organism evidence="6 7">
    <name type="scientific">Phialophora macrospora</name>
    <dbReference type="NCBI Taxonomy" id="1851006"/>
    <lineage>
        <taxon>Eukaryota</taxon>
        <taxon>Fungi</taxon>
        <taxon>Dikarya</taxon>
        <taxon>Ascomycota</taxon>
        <taxon>Pezizomycotina</taxon>
        <taxon>Eurotiomycetes</taxon>
        <taxon>Chaetothyriomycetidae</taxon>
        <taxon>Chaetothyriales</taxon>
        <taxon>Herpotrichiellaceae</taxon>
        <taxon>Phialophora</taxon>
    </lineage>
</organism>
<dbReference type="STRING" id="5601.A0A0D2GKR3"/>
<feature type="compositionally biased region" description="Low complexity" evidence="4">
    <location>
        <begin position="112"/>
        <end position="122"/>
    </location>
</feature>
<dbReference type="GO" id="GO:0005634">
    <property type="term" value="C:nucleus"/>
    <property type="evidence" value="ECO:0007669"/>
    <property type="project" value="TreeGrafter"/>
</dbReference>
<dbReference type="SUPFAM" id="SSF160219">
    <property type="entry name" value="AMPKBI-like"/>
    <property type="match status" value="1"/>
</dbReference>
<dbReference type="EMBL" id="KN846956">
    <property type="protein sequence ID" value="KIW72974.1"/>
    <property type="molecule type" value="Genomic_DNA"/>
</dbReference>
<evidence type="ECO:0000256" key="2">
    <source>
        <dbReference type="ARBA" id="ARBA00010926"/>
    </source>
</evidence>
<comment type="similarity">
    <text evidence="2">Belongs to the 5'-AMP-activated protein kinase beta subunit family.</text>
</comment>
<feature type="compositionally biased region" description="Basic and acidic residues" evidence="4">
    <location>
        <begin position="130"/>
        <end position="153"/>
    </location>
</feature>
<dbReference type="SUPFAM" id="SSF81296">
    <property type="entry name" value="E set domains"/>
    <property type="match status" value="1"/>
</dbReference>
<dbReference type="GO" id="GO:0005737">
    <property type="term" value="C:cytoplasm"/>
    <property type="evidence" value="ECO:0007669"/>
    <property type="project" value="UniProtKB-SubCell"/>
</dbReference>
<evidence type="ECO:0000256" key="1">
    <source>
        <dbReference type="ARBA" id="ARBA00004496"/>
    </source>
</evidence>
<feature type="region of interest" description="Disordered" evidence="4">
    <location>
        <begin position="1"/>
        <end position="33"/>
    </location>
</feature>
<evidence type="ECO:0000256" key="3">
    <source>
        <dbReference type="ARBA" id="ARBA00022490"/>
    </source>
</evidence>
<feature type="domain" description="Association with the SNF1 complex (ASC)" evidence="5">
    <location>
        <begin position="369"/>
        <end position="476"/>
    </location>
</feature>
<feature type="compositionally biased region" description="Polar residues" evidence="4">
    <location>
        <begin position="349"/>
        <end position="359"/>
    </location>
</feature>
<dbReference type="InterPro" id="IPR037256">
    <property type="entry name" value="ASC_dom_sf"/>
</dbReference>
<gene>
    <name evidence="6" type="ORF">PV04_01130</name>
</gene>
<dbReference type="CDD" id="cd02859">
    <property type="entry name" value="E_set_AMPKbeta_like_N"/>
    <property type="match status" value="1"/>
</dbReference>
<dbReference type="InterPro" id="IPR032640">
    <property type="entry name" value="AMPK1_CBM"/>
</dbReference>
<dbReference type="Gene3D" id="6.20.250.60">
    <property type="match status" value="1"/>
</dbReference>
<dbReference type="PANTHER" id="PTHR10343">
    <property type="entry name" value="5'-AMP-ACTIVATED PROTEIN KINASE , BETA SUBUNIT"/>
    <property type="match status" value="1"/>
</dbReference>
<feature type="compositionally biased region" description="Basic and acidic residues" evidence="4">
    <location>
        <begin position="81"/>
        <end position="104"/>
    </location>
</feature>
<dbReference type="PANTHER" id="PTHR10343:SF84">
    <property type="entry name" value="5'-AMP-ACTIVATED PROTEIN KINASE SUBUNIT BETA-1"/>
    <property type="match status" value="1"/>
</dbReference>
<protein>
    <recommendedName>
        <fullName evidence="5">Association with the SNF1 complex (ASC) domain-containing protein</fullName>
    </recommendedName>
</protein>
<dbReference type="InterPro" id="IPR013783">
    <property type="entry name" value="Ig-like_fold"/>
</dbReference>
<dbReference type="Pfam" id="PF04739">
    <property type="entry name" value="AMPKBI"/>
    <property type="match status" value="1"/>
</dbReference>
<dbReference type="GO" id="GO:0007165">
    <property type="term" value="P:signal transduction"/>
    <property type="evidence" value="ECO:0007669"/>
    <property type="project" value="UniProtKB-ARBA"/>
</dbReference>
<dbReference type="AlphaFoldDB" id="A0A0D2GKR3"/>
<dbReference type="Gene3D" id="2.60.40.10">
    <property type="entry name" value="Immunoglobulins"/>
    <property type="match status" value="1"/>
</dbReference>
<dbReference type="HOGENOM" id="CLU_026512_0_0_1"/>